<accession>A0A1E5Q9D1</accession>
<comment type="caution">
    <text evidence="1">The sequence shown here is derived from an EMBL/GenBank/DDBJ whole genome shotgun (WGS) entry which is preliminary data.</text>
</comment>
<reference evidence="2" key="1">
    <citation type="submission" date="2016-07" db="EMBL/GenBank/DDBJ databases">
        <authorList>
            <person name="Florea S."/>
            <person name="Webb J.S."/>
            <person name="Jaromczyk J."/>
            <person name="Schardl C.L."/>
        </authorList>
    </citation>
    <scope>NUCLEOTIDE SEQUENCE [LARGE SCALE GENOMIC DNA]</scope>
    <source>
        <strain evidence="2">MV-1</strain>
    </source>
</reference>
<name>A0A1E5Q9D1_9PROT</name>
<dbReference type="AlphaFoldDB" id="A0A1E5Q9D1"/>
<organism evidence="1 2">
    <name type="scientific">Magnetovibrio blakemorei</name>
    <dbReference type="NCBI Taxonomy" id="28181"/>
    <lineage>
        <taxon>Bacteria</taxon>
        <taxon>Pseudomonadati</taxon>
        <taxon>Pseudomonadota</taxon>
        <taxon>Alphaproteobacteria</taxon>
        <taxon>Rhodospirillales</taxon>
        <taxon>Magnetovibrionaceae</taxon>
        <taxon>Magnetovibrio</taxon>
    </lineage>
</organism>
<evidence type="ECO:0008006" key="3">
    <source>
        <dbReference type="Google" id="ProtNLM"/>
    </source>
</evidence>
<dbReference type="RefSeq" id="WP_069957439.1">
    <property type="nucleotide sequence ID" value="NZ_MCGG01000017.1"/>
</dbReference>
<dbReference type="EMBL" id="MCGG01000017">
    <property type="protein sequence ID" value="OEJ68109.1"/>
    <property type="molecule type" value="Genomic_DNA"/>
</dbReference>
<dbReference type="STRING" id="28181.BEN30_07600"/>
<evidence type="ECO:0000313" key="1">
    <source>
        <dbReference type="EMBL" id="OEJ68109.1"/>
    </source>
</evidence>
<keyword evidence="2" id="KW-1185">Reference proteome</keyword>
<proteinExistence type="predicted"/>
<sequence>MINIEQFRTRVVQPVLQTLAGWNAQMNSLAAENLLVGTAVQESRLTYLAQVGGGPALGVMQIEPNTHDDVWTNYLAYRTDLAQVVETFSAGDGHTAQQLPWNLAYSVAMSRLVYWRQPAPLPTDGTDIEALGAFWKTHYNTPGGAGTAAEWVANYQKYVTSP</sequence>
<dbReference type="Proteomes" id="UP000095347">
    <property type="component" value="Unassembled WGS sequence"/>
</dbReference>
<protein>
    <recommendedName>
        <fullName evidence="3">Transglycosylase SLT domain-containing protein</fullName>
    </recommendedName>
</protein>
<evidence type="ECO:0000313" key="2">
    <source>
        <dbReference type="Proteomes" id="UP000095347"/>
    </source>
</evidence>
<gene>
    <name evidence="1" type="ORF">BEN30_07600</name>
</gene>